<keyword evidence="5 10" id="KW-0999">Mitochondrion inner membrane</keyword>
<dbReference type="Pfam" id="PF01265">
    <property type="entry name" value="Cyto_heme_lyase"/>
    <property type="match status" value="1"/>
</dbReference>
<dbReference type="GO" id="GO:0004408">
    <property type="term" value="F:holocytochrome-c synthase activity"/>
    <property type="evidence" value="ECO:0007669"/>
    <property type="project" value="UniProtKB-EC"/>
</dbReference>
<gene>
    <name evidence="12" type="primary">CYT2</name>
    <name evidence="12" type="ORF">EHS24_001804</name>
</gene>
<proteinExistence type="inferred from homology"/>
<dbReference type="STRING" id="105984.A0A427XJ18"/>
<keyword evidence="6 10" id="KW-0408">Iron</keyword>
<keyword evidence="7 10" id="KW-0496">Mitochondrion</keyword>
<evidence type="ECO:0000256" key="1">
    <source>
        <dbReference type="ARBA" id="ARBA00004273"/>
    </source>
</evidence>
<keyword evidence="8 10" id="KW-0472">Membrane</keyword>
<dbReference type="InterPro" id="IPR000511">
    <property type="entry name" value="Holocyt_c/c1_synthase"/>
</dbReference>
<dbReference type="GO" id="GO:0005743">
    <property type="term" value="C:mitochondrial inner membrane"/>
    <property type="evidence" value="ECO:0007669"/>
    <property type="project" value="UniProtKB-SubCell"/>
</dbReference>
<dbReference type="RefSeq" id="XP_028474028.1">
    <property type="nucleotide sequence ID" value="XM_028617565.1"/>
</dbReference>
<evidence type="ECO:0000256" key="2">
    <source>
        <dbReference type="ARBA" id="ARBA00007255"/>
    </source>
</evidence>
<evidence type="ECO:0000256" key="6">
    <source>
        <dbReference type="ARBA" id="ARBA00023004"/>
    </source>
</evidence>
<dbReference type="PROSITE" id="PS00822">
    <property type="entry name" value="CYTO_HEME_LYASE_2"/>
    <property type="match status" value="1"/>
</dbReference>
<dbReference type="Proteomes" id="UP000279236">
    <property type="component" value="Unassembled WGS sequence"/>
</dbReference>
<evidence type="ECO:0000256" key="7">
    <source>
        <dbReference type="ARBA" id="ARBA00023128"/>
    </source>
</evidence>
<evidence type="ECO:0000313" key="12">
    <source>
        <dbReference type="EMBL" id="RSH78881.1"/>
    </source>
</evidence>
<comment type="similarity">
    <text evidence="2 10">Belongs to the cytochrome c-type heme lyase family.</text>
</comment>
<dbReference type="PANTHER" id="PTHR12743:SF0">
    <property type="entry name" value="HOLOCYTOCHROME C-TYPE SYNTHASE"/>
    <property type="match status" value="1"/>
</dbReference>
<dbReference type="EMBL" id="RSCE01000011">
    <property type="protein sequence ID" value="RSH78881.1"/>
    <property type="molecule type" value="Genomic_DNA"/>
</dbReference>
<keyword evidence="4 10" id="KW-0479">Metal-binding</keyword>
<dbReference type="GeneID" id="39586347"/>
<feature type="compositionally biased region" description="Low complexity" evidence="11">
    <location>
        <begin position="64"/>
        <end position="76"/>
    </location>
</feature>
<comment type="function">
    <text evidence="10">Lyase that catalyzes the covalent linking of the heme group to the cytochrome C apoprotein to produce the mature functional cytochrome.</text>
</comment>
<comment type="catalytic activity">
    <reaction evidence="10">
        <text>holo-[cytochrome c] = apo-[cytochrome c] + heme b</text>
        <dbReference type="Rhea" id="RHEA:22648"/>
        <dbReference type="Rhea" id="RHEA-COMP:10725"/>
        <dbReference type="Rhea" id="RHEA-COMP:10726"/>
        <dbReference type="ChEBI" id="CHEBI:29950"/>
        <dbReference type="ChEBI" id="CHEBI:60344"/>
        <dbReference type="ChEBI" id="CHEBI:83739"/>
        <dbReference type="EC" id="4.4.1.17"/>
    </reaction>
</comment>
<dbReference type="EC" id="4.4.1.17" evidence="10"/>
<evidence type="ECO:0000256" key="3">
    <source>
        <dbReference type="ARBA" id="ARBA00022617"/>
    </source>
</evidence>
<keyword evidence="13" id="KW-1185">Reference proteome</keyword>
<evidence type="ECO:0000256" key="5">
    <source>
        <dbReference type="ARBA" id="ARBA00022792"/>
    </source>
</evidence>
<keyword evidence="9 10" id="KW-0456">Lyase</keyword>
<sequence length="278" mass="30262">MRFPVSESSAPQPAETAAPSRKTAVMPPDHPPIPEGVTSDTCPVNESARSVWIAAAEGAQQPVAGSSTAPGTAAASRPLSTEREISSIPRGAGAFYRHNTDSPEQPVGAGQAVPPSDHATGAGESVEHEAKGNWVYPSEQQFFNAMLRKNHDPKVADMRTIVPIHNAVNERAWEQVLAWEAGMGGEKCPGGIKLSSFVGRPQERSPKAWLKTVFGYTPPFDRHDWYVDRCGTQVRYVIDFYTGRPDPARPGVMSFYLDVRPALDDWASVSTRLRGLWK</sequence>
<evidence type="ECO:0000256" key="11">
    <source>
        <dbReference type="SAM" id="MobiDB-lite"/>
    </source>
</evidence>
<comment type="caution">
    <text evidence="12">The sequence shown here is derived from an EMBL/GenBank/DDBJ whole genome shotgun (WGS) entry which is preliminary data.</text>
</comment>
<dbReference type="AlphaFoldDB" id="A0A427XJ18"/>
<evidence type="ECO:0000256" key="8">
    <source>
        <dbReference type="ARBA" id="ARBA00023136"/>
    </source>
</evidence>
<feature type="region of interest" description="Disordered" evidence="11">
    <location>
        <begin position="61"/>
        <end position="128"/>
    </location>
</feature>
<keyword evidence="3 10" id="KW-0349">Heme</keyword>
<dbReference type="PANTHER" id="PTHR12743">
    <property type="entry name" value="CYTOCHROME C1 HEME LYASE"/>
    <property type="match status" value="1"/>
</dbReference>
<evidence type="ECO:0000256" key="4">
    <source>
        <dbReference type="ARBA" id="ARBA00022723"/>
    </source>
</evidence>
<organism evidence="12 13">
    <name type="scientific">Apiotrichum porosum</name>
    <dbReference type="NCBI Taxonomy" id="105984"/>
    <lineage>
        <taxon>Eukaryota</taxon>
        <taxon>Fungi</taxon>
        <taxon>Dikarya</taxon>
        <taxon>Basidiomycota</taxon>
        <taxon>Agaricomycotina</taxon>
        <taxon>Tremellomycetes</taxon>
        <taxon>Trichosporonales</taxon>
        <taxon>Trichosporonaceae</taxon>
        <taxon>Apiotrichum</taxon>
    </lineage>
</organism>
<dbReference type="GO" id="GO:0046872">
    <property type="term" value="F:metal ion binding"/>
    <property type="evidence" value="ECO:0007669"/>
    <property type="project" value="UniProtKB-KW"/>
</dbReference>
<protein>
    <recommendedName>
        <fullName evidence="10">Holocytochrome c-type synthase</fullName>
        <ecNumber evidence="10">4.4.1.17</ecNumber>
    </recommendedName>
</protein>
<evidence type="ECO:0000256" key="9">
    <source>
        <dbReference type="ARBA" id="ARBA00023239"/>
    </source>
</evidence>
<evidence type="ECO:0000256" key="10">
    <source>
        <dbReference type="RuleBase" id="RU363130"/>
    </source>
</evidence>
<accession>A0A427XJ18</accession>
<name>A0A427XJ18_9TREE</name>
<feature type="region of interest" description="Disordered" evidence="11">
    <location>
        <begin position="1"/>
        <end position="44"/>
    </location>
</feature>
<comment type="subcellular location">
    <subcellularLocation>
        <location evidence="1 10">Mitochondrion inner membrane</location>
    </subcellularLocation>
</comment>
<evidence type="ECO:0000313" key="13">
    <source>
        <dbReference type="Proteomes" id="UP000279236"/>
    </source>
</evidence>
<feature type="compositionally biased region" description="Polar residues" evidence="11">
    <location>
        <begin position="1"/>
        <end position="11"/>
    </location>
</feature>
<reference evidence="12 13" key="1">
    <citation type="submission" date="2018-11" db="EMBL/GenBank/DDBJ databases">
        <title>Genome sequence of Apiotrichum porosum DSM 27194.</title>
        <authorList>
            <person name="Aliyu H."/>
            <person name="Gorte O."/>
            <person name="Ochsenreither K."/>
        </authorList>
    </citation>
    <scope>NUCLEOTIDE SEQUENCE [LARGE SCALE GENOMIC DNA]</scope>
    <source>
        <strain evidence="12 13">DSM 27194</strain>
    </source>
</reference>
<dbReference type="OrthoDB" id="4243at2759"/>